<feature type="chain" id="PRO_5012238827" description="Cytochrome c domain-containing protein" evidence="5">
    <location>
        <begin position="21"/>
        <end position="138"/>
    </location>
</feature>
<evidence type="ECO:0000256" key="5">
    <source>
        <dbReference type="SAM" id="SignalP"/>
    </source>
</evidence>
<name>A0A1Z5YRD7_9PROT</name>
<organism evidence="7 8">
    <name type="scientific">Acetobacter cibinongensis</name>
    <dbReference type="NCBI Taxonomy" id="146475"/>
    <lineage>
        <taxon>Bacteria</taxon>
        <taxon>Pseudomonadati</taxon>
        <taxon>Pseudomonadota</taxon>
        <taxon>Alphaproteobacteria</taxon>
        <taxon>Acetobacterales</taxon>
        <taxon>Acetobacteraceae</taxon>
        <taxon>Acetobacter</taxon>
    </lineage>
</organism>
<dbReference type="Gene3D" id="1.10.760.10">
    <property type="entry name" value="Cytochrome c-like domain"/>
    <property type="match status" value="1"/>
</dbReference>
<feature type="domain" description="Cytochrome c" evidence="6">
    <location>
        <begin position="34"/>
        <end position="112"/>
    </location>
</feature>
<comment type="caution">
    <text evidence="7">The sequence shown here is derived from an EMBL/GenBank/DDBJ whole genome shotgun (WGS) entry which is preliminary data.</text>
</comment>
<dbReference type="SUPFAM" id="SSF46626">
    <property type="entry name" value="Cytochrome c"/>
    <property type="match status" value="1"/>
</dbReference>
<dbReference type="PROSITE" id="PS51007">
    <property type="entry name" value="CYTC"/>
    <property type="match status" value="1"/>
</dbReference>
<keyword evidence="5" id="KW-0732">Signal</keyword>
<dbReference type="GO" id="GO:0020037">
    <property type="term" value="F:heme binding"/>
    <property type="evidence" value="ECO:0007669"/>
    <property type="project" value="InterPro"/>
</dbReference>
<feature type="signal peptide" evidence="5">
    <location>
        <begin position="1"/>
        <end position="20"/>
    </location>
</feature>
<reference evidence="7 8" key="1">
    <citation type="submission" date="2014-06" db="EMBL/GenBank/DDBJ databases">
        <authorList>
            <person name="Ju J."/>
            <person name="Zhang J."/>
        </authorList>
    </citation>
    <scope>NUCLEOTIDE SEQUENCE [LARGE SCALE GENOMIC DNA]</scope>
    <source>
        <strain evidence="7 8">DsW_47</strain>
    </source>
</reference>
<sequence length="138" mass="14331">MLQTVVLGGLSLVAITPAHAAPRAGLAPASYIQEQAARGAETYKEACALCHGASLGGAFDTPALKGRFVANWAGAPLRDLFDYMQRAMPLSAPGTLSAEDNADILAFLLQENGVKPGKKPLPAESAALAHVQLPKIKL</sequence>
<accession>A0A1Z5YRD7</accession>
<dbReference type="Pfam" id="PF13442">
    <property type="entry name" value="Cytochrome_CBB3"/>
    <property type="match status" value="1"/>
</dbReference>
<dbReference type="GO" id="GO:0009055">
    <property type="term" value="F:electron transfer activity"/>
    <property type="evidence" value="ECO:0007669"/>
    <property type="project" value="InterPro"/>
</dbReference>
<dbReference type="AlphaFoldDB" id="A0A1Z5YRD7"/>
<keyword evidence="1 4" id="KW-0349">Heme</keyword>
<dbReference type="InterPro" id="IPR009056">
    <property type="entry name" value="Cyt_c-like_dom"/>
</dbReference>
<evidence type="ECO:0000256" key="3">
    <source>
        <dbReference type="ARBA" id="ARBA00023004"/>
    </source>
</evidence>
<dbReference type="EMBL" id="JOMQ01000081">
    <property type="protein sequence ID" value="OUI98915.1"/>
    <property type="molecule type" value="Genomic_DNA"/>
</dbReference>
<evidence type="ECO:0000313" key="7">
    <source>
        <dbReference type="EMBL" id="OUI98915.1"/>
    </source>
</evidence>
<evidence type="ECO:0000259" key="6">
    <source>
        <dbReference type="PROSITE" id="PS51007"/>
    </source>
</evidence>
<evidence type="ECO:0000256" key="4">
    <source>
        <dbReference type="PROSITE-ProRule" id="PRU00433"/>
    </source>
</evidence>
<evidence type="ECO:0000256" key="1">
    <source>
        <dbReference type="ARBA" id="ARBA00022617"/>
    </source>
</evidence>
<dbReference type="GO" id="GO:0046872">
    <property type="term" value="F:metal ion binding"/>
    <property type="evidence" value="ECO:0007669"/>
    <property type="project" value="UniProtKB-KW"/>
</dbReference>
<dbReference type="Proteomes" id="UP000196086">
    <property type="component" value="Unassembled WGS sequence"/>
</dbReference>
<dbReference type="InterPro" id="IPR036909">
    <property type="entry name" value="Cyt_c-like_dom_sf"/>
</dbReference>
<protein>
    <recommendedName>
        <fullName evidence="6">Cytochrome c domain-containing protein</fullName>
    </recommendedName>
</protein>
<proteinExistence type="predicted"/>
<gene>
    <name evidence="7" type="ORF">HK14_15085</name>
</gene>
<keyword evidence="3 4" id="KW-0408">Iron</keyword>
<keyword evidence="2 4" id="KW-0479">Metal-binding</keyword>
<evidence type="ECO:0000313" key="8">
    <source>
        <dbReference type="Proteomes" id="UP000196086"/>
    </source>
</evidence>
<evidence type="ECO:0000256" key="2">
    <source>
        <dbReference type="ARBA" id="ARBA00022723"/>
    </source>
</evidence>